<dbReference type="EMBL" id="CAJHNH020000147">
    <property type="protein sequence ID" value="CAG5115669.1"/>
    <property type="molecule type" value="Genomic_DNA"/>
</dbReference>
<protein>
    <submittedName>
        <fullName evidence="1">Uncharacterized protein</fullName>
    </submittedName>
</protein>
<name>A0A8S3YEG6_9EUPU</name>
<dbReference type="Proteomes" id="UP000678393">
    <property type="component" value="Unassembled WGS sequence"/>
</dbReference>
<comment type="caution">
    <text evidence="1">The sequence shown here is derived from an EMBL/GenBank/DDBJ whole genome shotgun (WGS) entry which is preliminary data.</text>
</comment>
<accession>A0A8S3YEG6</accession>
<reference evidence="1" key="1">
    <citation type="submission" date="2021-04" db="EMBL/GenBank/DDBJ databases">
        <authorList>
            <consortium name="Molecular Ecology Group"/>
        </authorList>
    </citation>
    <scope>NUCLEOTIDE SEQUENCE</scope>
</reference>
<sequence length="121" mass="13398">TAKWRGSRYVKGDDYSVIVMYDVNGFIAGVQTAVAKTPTYPPLKLKPPFIDDEDRSFLTVYFTDPVKICTTGRSAEQFASEGTGSNLYIQNNTSPEASIRLFSTVEEAENTKPWTIASCLT</sequence>
<proteinExistence type="predicted"/>
<feature type="non-terminal residue" evidence="1">
    <location>
        <position position="1"/>
    </location>
</feature>
<keyword evidence="2" id="KW-1185">Reference proteome</keyword>
<organism evidence="1 2">
    <name type="scientific">Candidula unifasciata</name>
    <dbReference type="NCBI Taxonomy" id="100452"/>
    <lineage>
        <taxon>Eukaryota</taxon>
        <taxon>Metazoa</taxon>
        <taxon>Spiralia</taxon>
        <taxon>Lophotrochozoa</taxon>
        <taxon>Mollusca</taxon>
        <taxon>Gastropoda</taxon>
        <taxon>Heterobranchia</taxon>
        <taxon>Euthyneura</taxon>
        <taxon>Panpulmonata</taxon>
        <taxon>Eupulmonata</taxon>
        <taxon>Stylommatophora</taxon>
        <taxon>Helicina</taxon>
        <taxon>Helicoidea</taxon>
        <taxon>Geomitridae</taxon>
        <taxon>Candidula</taxon>
    </lineage>
</organism>
<evidence type="ECO:0000313" key="2">
    <source>
        <dbReference type="Proteomes" id="UP000678393"/>
    </source>
</evidence>
<dbReference type="AlphaFoldDB" id="A0A8S3YEG6"/>
<dbReference type="OrthoDB" id="6042561at2759"/>
<gene>
    <name evidence="1" type="ORF">CUNI_LOCUS1227</name>
</gene>
<evidence type="ECO:0000313" key="1">
    <source>
        <dbReference type="EMBL" id="CAG5115669.1"/>
    </source>
</evidence>